<dbReference type="PANTHER" id="PTHR43908">
    <property type="entry name" value="AT29763P-RELATED"/>
    <property type="match status" value="1"/>
</dbReference>
<keyword evidence="5 7" id="KW-0472">Membrane</keyword>
<dbReference type="VEuPathDB" id="CryptoDB:ChTU502y2012_410g0100"/>
<dbReference type="GO" id="GO:0005789">
    <property type="term" value="C:endoplasmic reticulum membrane"/>
    <property type="evidence" value="ECO:0007669"/>
    <property type="project" value="UniProtKB-SubCell"/>
</dbReference>
<feature type="region of interest" description="Disordered" evidence="6">
    <location>
        <begin position="51"/>
        <end position="119"/>
    </location>
</feature>
<dbReference type="Pfam" id="PF09320">
    <property type="entry name" value="DUF1977"/>
    <property type="match status" value="1"/>
</dbReference>
<organism evidence="9">
    <name type="scientific">Cryptosporidium hominis</name>
    <dbReference type="NCBI Taxonomy" id="237895"/>
    <lineage>
        <taxon>Eukaryota</taxon>
        <taxon>Sar</taxon>
        <taxon>Alveolata</taxon>
        <taxon>Apicomplexa</taxon>
        <taxon>Conoidasida</taxon>
        <taxon>Coccidia</taxon>
        <taxon>Eucoccidiorida</taxon>
        <taxon>Eimeriorina</taxon>
        <taxon>Cryptosporidiidae</taxon>
        <taxon>Cryptosporidium</taxon>
    </lineage>
</organism>
<dbReference type="InterPro" id="IPR051100">
    <property type="entry name" value="DnaJ_subfamily_B/C"/>
</dbReference>
<dbReference type="EMBL" id="LN877951">
    <property type="protein sequence ID" value="CUV06414.1"/>
    <property type="molecule type" value="Genomic_DNA"/>
</dbReference>
<keyword evidence="3" id="KW-0256">Endoplasmic reticulum</keyword>
<evidence type="ECO:0000256" key="6">
    <source>
        <dbReference type="SAM" id="MobiDB-lite"/>
    </source>
</evidence>
<dbReference type="PROSITE" id="PS00636">
    <property type="entry name" value="DNAJ_1"/>
    <property type="match status" value="1"/>
</dbReference>
<dbReference type="AlphaFoldDB" id="A0A0S4TG62"/>
<evidence type="ECO:0000256" key="5">
    <source>
        <dbReference type="ARBA" id="ARBA00023136"/>
    </source>
</evidence>
<dbReference type="OrthoDB" id="552049at2759"/>
<evidence type="ECO:0000256" key="4">
    <source>
        <dbReference type="ARBA" id="ARBA00022989"/>
    </source>
</evidence>
<evidence type="ECO:0000259" key="8">
    <source>
        <dbReference type="PROSITE" id="PS50076"/>
    </source>
</evidence>
<comment type="subcellular location">
    <subcellularLocation>
        <location evidence="1">Endoplasmic reticulum membrane</location>
        <topology evidence="1">Single-pass membrane protein</topology>
    </subcellularLocation>
</comment>
<dbReference type="InterPro" id="IPR036869">
    <property type="entry name" value="J_dom_sf"/>
</dbReference>
<name>A0A0S4TG62_CRYHO</name>
<dbReference type="SMART" id="SM00271">
    <property type="entry name" value="DnaJ"/>
    <property type="match status" value="1"/>
</dbReference>
<evidence type="ECO:0000313" key="9">
    <source>
        <dbReference type="EMBL" id="CUV06414.1"/>
    </source>
</evidence>
<dbReference type="PROSITE" id="PS50076">
    <property type="entry name" value="DNAJ_2"/>
    <property type="match status" value="1"/>
</dbReference>
<dbReference type="Pfam" id="PF00226">
    <property type="entry name" value="DnaJ"/>
    <property type="match status" value="1"/>
</dbReference>
<gene>
    <name evidence="9" type="ORF">CHUDEA5_3430</name>
</gene>
<evidence type="ECO:0000256" key="2">
    <source>
        <dbReference type="ARBA" id="ARBA00022692"/>
    </source>
</evidence>
<keyword evidence="4 7" id="KW-1133">Transmembrane helix</keyword>
<dbReference type="InterPro" id="IPR015399">
    <property type="entry name" value="DUF1977_DnaJ-like"/>
</dbReference>
<evidence type="ECO:0000256" key="1">
    <source>
        <dbReference type="ARBA" id="ARBA00004389"/>
    </source>
</evidence>
<dbReference type="InterPro" id="IPR018253">
    <property type="entry name" value="DnaJ_domain_CS"/>
</dbReference>
<dbReference type="VEuPathDB" id="CryptoDB:GY17_00001625"/>
<feature type="transmembrane region" description="Helical" evidence="7">
    <location>
        <begin position="280"/>
        <end position="301"/>
    </location>
</feature>
<sequence>MDSNKEEADRCVMLAKKAIHGGDLDKAKRLLEKANRMYPSQTVTEMLSNLKSCGSSTPEAHHNHHQTHHTHHHSHKASSPKNMHNHSSKGKKRNEDDDSRNSHSARSNFSSGSASESSESMCKRILKAKNFYDTLGVPKDADDAAIKKAYKKLALQLHPDKCKAPSAEEAFKRIALAFQTLSDAEKRKNYDTFGEDGPPMHSASGDVRYYQYHQGDGFLTPEDLFRMFFGGMPAEVSFNRQRFPNRSGHSRSHNRTYTTNMNLGGATSDGLHTGPIWQKIAGIIQILPVLLMLFLAIMGNFMPTLFPEDKPIYSFNRTREYSKQRWTGIHNVGFYTNPKANFDSKFPPNSSKLHELEVKIEIIHFTRECSVEERTILQDIAYAKYYQSKSKLKEIQNRSKPNCDKLKWLRDKYPSIYRQTMRN</sequence>
<dbReference type="PRINTS" id="PR00625">
    <property type="entry name" value="JDOMAIN"/>
</dbReference>
<keyword evidence="2 7" id="KW-0812">Transmembrane</keyword>
<dbReference type="VEuPathDB" id="CryptoDB:Chro.50028"/>
<accession>A0A0S4TG62</accession>
<reference evidence="9" key="1">
    <citation type="submission" date="2015-08" db="EMBL/GenBank/DDBJ databases">
        <authorList>
            <person name="Babu N.S."/>
            <person name="Beckwith C.J."/>
            <person name="Beseler K.G."/>
            <person name="Brison A."/>
            <person name="Carone J.V."/>
            <person name="Caskin T.P."/>
            <person name="Diamond M."/>
            <person name="Durham M.E."/>
            <person name="Foxe J.M."/>
            <person name="Go M."/>
            <person name="Henderson B.A."/>
            <person name="Jones I.B."/>
            <person name="McGettigan J.A."/>
            <person name="Micheletti S.J."/>
            <person name="Nasrallah M.E."/>
            <person name="Ortiz D."/>
            <person name="Piller C.R."/>
            <person name="Privatt S.R."/>
            <person name="Schneider S.L."/>
            <person name="Sharp S."/>
            <person name="Smith T.C."/>
            <person name="Stanton J.D."/>
            <person name="Ullery H.E."/>
            <person name="Wilson R.J."/>
            <person name="Serrano M.G."/>
            <person name="Buck G."/>
            <person name="Lee V."/>
            <person name="Wang Y."/>
            <person name="Carvalho R."/>
            <person name="Voegtly L."/>
            <person name="Shi R."/>
            <person name="Duckworth R."/>
            <person name="Johnson A."/>
            <person name="Loviza R."/>
            <person name="Walstead R."/>
            <person name="Shah Z."/>
            <person name="Kiflezghi M."/>
            <person name="Wade K."/>
            <person name="Ball S.L."/>
            <person name="Bradley K.W."/>
            <person name="Asai D.J."/>
            <person name="Bowman C.A."/>
            <person name="Russell D.A."/>
            <person name="Pope W.H."/>
            <person name="Jacobs-Sera D."/>
            <person name="Hendrix R.W."/>
            <person name="Hatfull G.F."/>
        </authorList>
    </citation>
    <scope>NUCLEOTIDE SEQUENCE [LARGE SCALE GENOMIC DNA]</scope>
</reference>
<dbReference type="Gene3D" id="1.10.287.110">
    <property type="entry name" value="DnaJ domain"/>
    <property type="match status" value="1"/>
</dbReference>
<protein>
    <recommendedName>
        <fullName evidence="8">J domain-containing protein</fullName>
    </recommendedName>
</protein>
<dbReference type="SUPFAM" id="SSF46565">
    <property type="entry name" value="Chaperone J-domain"/>
    <property type="match status" value="1"/>
</dbReference>
<evidence type="ECO:0000256" key="7">
    <source>
        <dbReference type="SAM" id="Phobius"/>
    </source>
</evidence>
<feature type="compositionally biased region" description="Basic residues" evidence="6">
    <location>
        <begin position="62"/>
        <end position="92"/>
    </location>
</feature>
<feature type="domain" description="J" evidence="8">
    <location>
        <begin position="130"/>
        <end position="194"/>
    </location>
</feature>
<proteinExistence type="predicted"/>
<dbReference type="Proteomes" id="UP000199752">
    <property type="component" value="Chromosome 5"/>
</dbReference>
<dbReference type="CDD" id="cd06257">
    <property type="entry name" value="DnaJ"/>
    <property type="match status" value="1"/>
</dbReference>
<evidence type="ECO:0000256" key="3">
    <source>
        <dbReference type="ARBA" id="ARBA00022824"/>
    </source>
</evidence>
<feature type="compositionally biased region" description="Low complexity" evidence="6">
    <location>
        <begin position="102"/>
        <end position="119"/>
    </location>
</feature>
<dbReference type="VEuPathDB" id="CryptoDB:CHUDEA5_3430"/>
<dbReference type="InterPro" id="IPR001623">
    <property type="entry name" value="DnaJ_domain"/>
</dbReference>